<organism evidence="5">
    <name type="scientific">freshwater metagenome</name>
    <dbReference type="NCBI Taxonomy" id="449393"/>
    <lineage>
        <taxon>unclassified sequences</taxon>
        <taxon>metagenomes</taxon>
        <taxon>ecological metagenomes</taxon>
    </lineage>
</organism>
<name>A0A6J6ED60_9ZZZZ</name>
<dbReference type="PANTHER" id="PTHR22604">
    <property type="entry name" value="OXIDOREDUCTASES"/>
    <property type="match status" value="1"/>
</dbReference>
<evidence type="ECO:0000256" key="1">
    <source>
        <dbReference type="ARBA" id="ARBA00010928"/>
    </source>
</evidence>
<dbReference type="InterPro" id="IPR000683">
    <property type="entry name" value="Gfo/Idh/MocA-like_OxRdtase_N"/>
</dbReference>
<evidence type="ECO:0000256" key="2">
    <source>
        <dbReference type="ARBA" id="ARBA00023002"/>
    </source>
</evidence>
<evidence type="ECO:0000313" key="5">
    <source>
        <dbReference type="EMBL" id="CAB4574450.1"/>
    </source>
</evidence>
<comment type="similarity">
    <text evidence="1">Belongs to the Gfo/Idh/MocA family.</text>
</comment>
<dbReference type="AlphaFoldDB" id="A0A6J6ED60"/>
<evidence type="ECO:0000259" key="3">
    <source>
        <dbReference type="Pfam" id="PF01408"/>
    </source>
</evidence>
<feature type="domain" description="GFO/IDH/MocA-like oxidoreductase" evidence="4">
    <location>
        <begin position="138"/>
        <end position="242"/>
    </location>
</feature>
<dbReference type="Pfam" id="PF01408">
    <property type="entry name" value="GFO_IDH_MocA"/>
    <property type="match status" value="1"/>
</dbReference>
<dbReference type="Pfam" id="PF22725">
    <property type="entry name" value="GFO_IDH_MocA_C3"/>
    <property type="match status" value="1"/>
</dbReference>
<dbReference type="InterPro" id="IPR055170">
    <property type="entry name" value="GFO_IDH_MocA-like_dom"/>
</dbReference>
<proteinExistence type="inferred from homology"/>
<feature type="domain" description="Gfo/Idh/MocA-like oxidoreductase N-terminal" evidence="3">
    <location>
        <begin position="3"/>
        <end position="110"/>
    </location>
</feature>
<dbReference type="InterPro" id="IPR050984">
    <property type="entry name" value="Gfo/Idh/MocA_domain"/>
</dbReference>
<protein>
    <submittedName>
        <fullName evidence="5">Unannotated protein</fullName>
    </submittedName>
</protein>
<evidence type="ECO:0000259" key="4">
    <source>
        <dbReference type="Pfam" id="PF22725"/>
    </source>
</evidence>
<reference evidence="5" key="1">
    <citation type="submission" date="2020-05" db="EMBL/GenBank/DDBJ databases">
        <authorList>
            <person name="Chiriac C."/>
            <person name="Salcher M."/>
            <person name="Ghai R."/>
            <person name="Kavagutti S V."/>
        </authorList>
    </citation>
    <scope>NUCLEOTIDE SEQUENCE</scope>
</reference>
<dbReference type="SUPFAM" id="SSF55347">
    <property type="entry name" value="Glyceraldehyde-3-phosphate dehydrogenase-like, C-terminal domain"/>
    <property type="match status" value="1"/>
</dbReference>
<dbReference type="InterPro" id="IPR036291">
    <property type="entry name" value="NAD(P)-bd_dom_sf"/>
</dbReference>
<dbReference type="GO" id="GO:0000166">
    <property type="term" value="F:nucleotide binding"/>
    <property type="evidence" value="ECO:0007669"/>
    <property type="project" value="InterPro"/>
</dbReference>
<accession>A0A6J6ED60</accession>
<dbReference type="GO" id="GO:0016491">
    <property type="term" value="F:oxidoreductase activity"/>
    <property type="evidence" value="ECO:0007669"/>
    <property type="project" value="UniProtKB-KW"/>
</dbReference>
<sequence>MTIRWGIIGASRIAARAFIPNARLDIRNSVGAIAASNLPRAKAFAAENEIETAYGSYAELFADQSIDAIYIAQPPVFHPELTLAAVSAGKAVLVEKPFGITKAAVADFLAKAPADHLAWEALVFAFHPQIHIARQLEAELGAIRHIYSHFVYTPEQLDDYRKDPTIGGGALLDVGTYCLRAAQLIMNQTPNLVKAEAIFSELGNNDEGNAFFEYPTGVTFHMHWSNRKPRDKSLVIEYENGAAVFEEPFNPASSDYVLVRQAGTTRKLVAGSVTTWQYALSHIGDVLTMGSTPIHQIKDFSMEQADLLERIDRLARGAH</sequence>
<dbReference type="EMBL" id="CAEZTT010000040">
    <property type="protein sequence ID" value="CAB4574450.1"/>
    <property type="molecule type" value="Genomic_DNA"/>
</dbReference>
<keyword evidence="2" id="KW-0560">Oxidoreductase</keyword>
<dbReference type="Gene3D" id="3.30.360.10">
    <property type="entry name" value="Dihydrodipicolinate Reductase, domain 2"/>
    <property type="match status" value="1"/>
</dbReference>
<dbReference type="SUPFAM" id="SSF51735">
    <property type="entry name" value="NAD(P)-binding Rossmann-fold domains"/>
    <property type="match status" value="1"/>
</dbReference>
<gene>
    <name evidence="5" type="ORF">UFOPK1726_00487</name>
</gene>
<dbReference type="Gene3D" id="3.40.50.720">
    <property type="entry name" value="NAD(P)-binding Rossmann-like Domain"/>
    <property type="match status" value="1"/>
</dbReference>
<dbReference type="PANTHER" id="PTHR22604:SF105">
    <property type="entry name" value="TRANS-1,2-DIHYDROBENZENE-1,2-DIOL DEHYDROGENASE"/>
    <property type="match status" value="1"/>
</dbReference>